<evidence type="ECO:0000259" key="25">
    <source>
        <dbReference type="SMART" id="SM00423"/>
    </source>
</evidence>
<dbReference type="FunFam" id="2.10.25.10:FF:000036">
    <property type="entry name" value="Integrin beta"/>
    <property type="match status" value="1"/>
</dbReference>
<feature type="disulfide bond" evidence="21">
    <location>
        <begin position="230"/>
        <end position="237"/>
    </location>
</feature>
<evidence type="ECO:0000256" key="1">
    <source>
        <dbReference type="ARBA" id="ARBA00004251"/>
    </source>
</evidence>
<dbReference type="Gene3D" id="3.30.1680.10">
    <property type="entry name" value="ligand-binding face of the semaphorins, domain 2"/>
    <property type="match status" value="1"/>
</dbReference>
<feature type="disulfide bond" evidence="21">
    <location>
        <begin position="542"/>
        <end position="547"/>
    </location>
</feature>
<keyword evidence="17 21" id="KW-1015">Disulfide bond</keyword>
<evidence type="ECO:0000256" key="7">
    <source>
        <dbReference type="ARBA" id="ARBA00022723"/>
    </source>
</evidence>
<evidence type="ECO:0000256" key="15">
    <source>
        <dbReference type="ARBA" id="ARBA00023037"/>
    </source>
</evidence>
<dbReference type="InterPro" id="IPR036465">
    <property type="entry name" value="vWFA_dom_sf"/>
</dbReference>
<organism evidence="27 28">
    <name type="scientific">Pangasianodon hypophthalmus</name>
    <name type="common">Striped catfish</name>
    <name type="synonym">Helicophagus hypophthalmus</name>
    <dbReference type="NCBI Taxonomy" id="310915"/>
    <lineage>
        <taxon>Eukaryota</taxon>
        <taxon>Metazoa</taxon>
        <taxon>Chordata</taxon>
        <taxon>Craniata</taxon>
        <taxon>Vertebrata</taxon>
        <taxon>Euteleostomi</taxon>
        <taxon>Actinopterygii</taxon>
        <taxon>Neopterygii</taxon>
        <taxon>Teleostei</taxon>
        <taxon>Ostariophysi</taxon>
        <taxon>Siluriformes</taxon>
        <taxon>Pangasiidae</taxon>
        <taxon>Pangasianodon</taxon>
    </lineage>
</organism>
<keyword evidence="15 22" id="KW-0401">Integrin</keyword>
<evidence type="ECO:0000256" key="20">
    <source>
        <dbReference type="ARBA" id="ARBA00035630"/>
    </source>
</evidence>
<dbReference type="GO" id="GO:0008305">
    <property type="term" value="C:integrin complex"/>
    <property type="evidence" value="ECO:0007669"/>
    <property type="project" value="TreeGrafter"/>
</dbReference>
<dbReference type="FunFam" id="3.40.50.410:FF:000002">
    <property type="entry name" value="Integrin beta"/>
    <property type="match status" value="1"/>
</dbReference>
<dbReference type="InterPro" id="IPR057243">
    <property type="entry name" value="Integrin_I-EGF_CS"/>
</dbReference>
<evidence type="ECO:0000256" key="12">
    <source>
        <dbReference type="ARBA" id="ARBA00022889"/>
    </source>
</evidence>
<gene>
    <name evidence="27" type="ORF">PHYPO_G00099270</name>
</gene>
<dbReference type="Gene3D" id="1.20.5.100">
    <property type="entry name" value="Cytochrome c1, transmembrane anchor, C-terminal"/>
    <property type="match status" value="1"/>
</dbReference>
<dbReference type="InterPro" id="IPR032695">
    <property type="entry name" value="Integrin_dom_sf"/>
</dbReference>
<keyword evidence="8" id="KW-0732">Signal</keyword>
<evidence type="ECO:0000313" key="27">
    <source>
        <dbReference type="EMBL" id="KAB5583751.1"/>
    </source>
</evidence>
<feature type="disulfide bond" evidence="21">
    <location>
        <begin position="497"/>
        <end position="509"/>
    </location>
</feature>
<feature type="domain" description="PSI" evidence="25">
    <location>
        <begin position="61"/>
        <end position="108"/>
    </location>
</feature>
<dbReference type="InterPro" id="IPR015812">
    <property type="entry name" value="Integrin_bsu"/>
</dbReference>
<feature type="domain" description="Integrin beta subunit cytoplasmic" evidence="26">
    <location>
        <begin position="713"/>
        <end position="759"/>
    </location>
</feature>
<comment type="subcellular location">
    <subcellularLocation>
        <location evidence="1 22">Cell membrane</location>
        <topology evidence="1 22">Single-pass type I membrane protein</topology>
    </subcellularLocation>
    <subcellularLocation>
        <location evidence="20">Membrane raft</location>
        <topology evidence="20">Single-pass type I membrane protein</topology>
    </subcellularLocation>
</comment>
<dbReference type="PANTHER" id="PTHR10082:SF36">
    <property type="entry name" value="INTEGRIN BETA-7"/>
    <property type="match status" value="1"/>
</dbReference>
<evidence type="ECO:0000256" key="11">
    <source>
        <dbReference type="ARBA" id="ARBA00022842"/>
    </source>
</evidence>
<feature type="disulfide bond" evidence="21">
    <location>
        <begin position="623"/>
        <end position="632"/>
    </location>
</feature>
<dbReference type="InterPro" id="IPR016201">
    <property type="entry name" value="PSI"/>
</dbReference>
<feature type="disulfide bond" evidence="21">
    <location>
        <begin position="285"/>
        <end position="324"/>
    </location>
</feature>
<feature type="transmembrane region" description="Helical" evidence="23">
    <location>
        <begin position="692"/>
        <end position="715"/>
    </location>
</feature>
<feature type="disulfide bond" evidence="21">
    <location>
        <begin position="568"/>
        <end position="577"/>
    </location>
</feature>
<evidence type="ECO:0000256" key="10">
    <source>
        <dbReference type="ARBA" id="ARBA00022837"/>
    </source>
</evidence>
<feature type="disulfide bond" evidence="21">
    <location>
        <begin position="602"/>
        <end position="639"/>
    </location>
</feature>
<evidence type="ECO:0000256" key="3">
    <source>
        <dbReference type="ARBA" id="ARBA00022475"/>
    </source>
</evidence>
<dbReference type="SMART" id="SM00187">
    <property type="entry name" value="INB"/>
    <property type="match status" value="1"/>
</dbReference>
<dbReference type="PRINTS" id="PR01186">
    <property type="entry name" value="INTEGRINB"/>
</dbReference>
<evidence type="ECO:0000256" key="23">
    <source>
        <dbReference type="SAM" id="Phobius"/>
    </source>
</evidence>
<feature type="disulfide bond" evidence="21">
    <location>
        <begin position="481"/>
        <end position="518"/>
    </location>
</feature>
<evidence type="ECO:0000256" key="13">
    <source>
        <dbReference type="ARBA" id="ARBA00022907"/>
    </source>
</evidence>
<dbReference type="SUPFAM" id="SSF103575">
    <property type="entry name" value="Plexin repeat"/>
    <property type="match status" value="1"/>
</dbReference>
<dbReference type="GO" id="GO:0007160">
    <property type="term" value="P:cell-matrix adhesion"/>
    <property type="evidence" value="ECO:0007669"/>
    <property type="project" value="TreeGrafter"/>
</dbReference>
<keyword evidence="28" id="KW-1185">Reference proteome</keyword>
<evidence type="ECO:0000256" key="6">
    <source>
        <dbReference type="ARBA" id="ARBA00022692"/>
    </source>
</evidence>
<evidence type="ECO:0000256" key="4">
    <source>
        <dbReference type="ARBA" id="ARBA00022536"/>
    </source>
</evidence>
<proteinExistence type="inferred from homology"/>
<evidence type="ECO:0000313" key="28">
    <source>
        <dbReference type="Proteomes" id="UP000327468"/>
    </source>
</evidence>
<dbReference type="SMART" id="SM00423">
    <property type="entry name" value="PSI"/>
    <property type="match status" value="1"/>
</dbReference>
<accession>A0A5N5PXS4</accession>
<dbReference type="PROSITE" id="PS00243">
    <property type="entry name" value="I_EGF_1"/>
    <property type="match status" value="2"/>
</dbReference>
<evidence type="ECO:0000256" key="17">
    <source>
        <dbReference type="ARBA" id="ARBA00023157"/>
    </source>
</evidence>
<dbReference type="Proteomes" id="UP000327468">
    <property type="component" value="Chromosome 2"/>
</dbReference>
<evidence type="ECO:0000256" key="18">
    <source>
        <dbReference type="ARBA" id="ARBA00023180"/>
    </source>
</evidence>
<dbReference type="SUPFAM" id="SSF53300">
    <property type="entry name" value="vWA-like"/>
    <property type="match status" value="1"/>
</dbReference>
<dbReference type="InterPro" id="IPR002369">
    <property type="entry name" value="Integrin_bsu_VWA"/>
</dbReference>
<evidence type="ECO:0000256" key="9">
    <source>
        <dbReference type="ARBA" id="ARBA00022737"/>
    </source>
</evidence>
<dbReference type="GO" id="GO:0033627">
    <property type="term" value="P:cell adhesion mediated by integrin"/>
    <property type="evidence" value="ECO:0007669"/>
    <property type="project" value="TreeGrafter"/>
</dbReference>
<keyword evidence="18" id="KW-0325">Glycoprotein</keyword>
<dbReference type="InterPro" id="IPR057073">
    <property type="entry name" value="EGF_integrin_2"/>
</dbReference>
<dbReference type="GO" id="GO:0006909">
    <property type="term" value="P:phagocytosis"/>
    <property type="evidence" value="ECO:0007669"/>
    <property type="project" value="UniProtKB-KW"/>
</dbReference>
<dbReference type="Pfam" id="PF08725">
    <property type="entry name" value="Integrin_b_cyt"/>
    <property type="match status" value="1"/>
</dbReference>
<keyword evidence="7" id="KW-0479">Metal-binding</keyword>
<keyword evidence="11" id="KW-0460">Magnesium</keyword>
<dbReference type="InterPro" id="IPR015439">
    <property type="entry name" value="Integrin_b-2_sf"/>
</dbReference>
<evidence type="ECO:0000256" key="16">
    <source>
        <dbReference type="ARBA" id="ARBA00023136"/>
    </source>
</evidence>
<dbReference type="Gene3D" id="3.40.50.410">
    <property type="entry name" value="von Willebrand factor, type A domain"/>
    <property type="match status" value="1"/>
</dbReference>
<keyword evidence="9" id="KW-0677">Repeat</keyword>
<keyword evidence="19" id="KW-0873">Pyrrolidone carboxylic acid</keyword>
<dbReference type="GO" id="GO:0046872">
    <property type="term" value="F:metal ion binding"/>
    <property type="evidence" value="ECO:0007669"/>
    <property type="project" value="UniProtKB-KW"/>
</dbReference>
<keyword evidence="6 22" id="KW-0812">Transmembrane</keyword>
<dbReference type="PIRSF" id="PIRSF002512">
    <property type="entry name" value="Integrin_B"/>
    <property type="match status" value="1"/>
</dbReference>
<keyword evidence="16 23" id="KW-0472">Membrane</keyword>
<feature type="disulfide bond" evidence="21">
    <location>
        <begin position="68"/>
        <end position="77"/>
    </location>
</feature>
<keyword evidence="3" id="KW-1003">Cell membrane</keyword>
<dbReference type="SMART" id="SM01241">
    <property type="entry name" value="Integrin_b_cyt"/>
    <property type="match status" value="1"/>
</dbReference>
<dbReference type="Pfam" id="PF18372">
    <property type="entry name" value="I-EGF_1"/>
    <property type="match status" value="1"/>
</dbReference>
<feature type="disulfide bond" evidence="21">
    <location>
        <begin position="80"/>
        <end position="96"/>
    </location>
</feature>
<evidence type="ECO:0000256" key="2">
    <source>
        <dbReference type="ARBA" id="ARBA00007449"/>
    </source>
</evidence>
<feature type="disulfide bond" evidence="21">
    <location>
        <begin position="607"/>
        <end position="616"/>
    </location>
</feature>
<dbReference type="GO" id="GO:0098609">
    <property type="term" value="P:cell-cell adhesion"/>
    <property type="evidence" value="ECO:0007669"/>
    <property type="project" value="TreeGrafter"/>
</dbReference>
<dbReference type="GO" id="GO:0045121">
    <property type="term" value="C:membrane raft"/>
    <property type="evidence" value="ECO:0007669"/>
    <property type="project" value="UniProtKB-SubCell"/>
</dbReference>
<dbReference type="PROSITE" id="PS52047">
    <property type="entry name" value="I_EGF_2"/>
    <property type="match status" value="2"/>
</dbReference>
<dbReference type="Gene3D" id="2.10.25.10">
    <property type="entry name" value="Laminin"/>
    <property type="match status" value="4"/>
</dbReference>
<keyword evidence="5" id="KW-0597">Phosphoprotein</keyword>
<keyword evidence="12 22" id="KW-0130">Cell adhesion</keyword>
<evidence type="ECO:0000256" key="19">
    <source>
        <dbReference type="ARBA" id="ARBA00023283"/>
    </source>
</evidence>
<dbReference type="GO" id="GO:0009986">
    <property type="term" value="C:cell surface"/>
    <property type="evidence" value="ECO:0007669"/>
    <property type="project" value="TreeGrafter"/>
</dbReference>
<evidence type="ECO:0000259" key="24">
    <source>
        <dbReference type="SMART" id="SM00187"/>
    </source>
</evidence>
<evidence type="ECO:0000256" key="22">
    <source>
        <dbReference type="RuleBase" id="RU000633"/>
    </source>
</evidence>
<dbReference type="PANTHER" id="PTHR10082">
    <property type="entry name" value="INTEGRIN BETA SUBUNIT"/>
    <property type="match status" value="1"/>
</dbReference>
<sequence length="760" mass="84667">MRNRDTDIRHTFIKTLHSGHTNFTGTFTEFFSSSGVMRFVLAFVLALHLVPLRCTADPAPVCQSHSTCSECLKSPGCAWCKQQDFLKSGEADERRCDSVESLGMRKCKSDNVIYPKPETVTLKNNNLNSNPRNVVQLKPQSLKVKLRIGVPQEFKVEFKRAEGYPIDLYYLMDLSYSMKDDLEKIKTLGQDILNKLQDVTQTVRIGFGSFVDKEKLPYVSQAKARRQNPCPTRTDICQPAFTFHNVLPLTGDANEFKREVSKQKISGNLDSPEAGLDAIMQAAVCQEIGWGNVTRILVYTSDDTFHMAGDGRLAGIFTPHDGKCHLKPDSFYDGTLFDYPSVGHLSHVLQANNIQLIFAVTENSFPAYRALSELIPQSVVGVLKNDSSNVVQLISEAYGCSWISRTWVVERGELYCIRDEKVFFTVRLNASECLAESKTFEIQLKGINEGLKVTVETLCDCNCGDEQKDSEHCAGNGTLECGVCRCNKGYLGQHCKCQSISDSAMRMSCRRDNSSQECSGHGVCECGRCVCNGHFSGQYCECDDASCERYNNKICNGKGQCKCGKCECQANYTGSACECSTDMSMCARKYGKLCSGQGKCKCNRCECNTDFVGLDCSQIANPCPKYQPCMACTLSKKNCTEVCASVQTSRKEGFHVLQCVHESISYDVSLDAEGNVLITYADLPHTIDKTKVIISSSVSGIVFIGILIIIIYKILLELYDRREYHNFLKAQENTKWEEGSNPLYKEATTTVLNPLHIQDN</sequence>
<dbReference type="Pfam" id="PF00362">
    <property type="entry name" value="Integrin_beta"/>
    <property type="match status" value="1"/>
</dbReference>
<evidence type="ECO:0000256" key="8">
    <source>
        <dbReference type="ARBA" id="ARBA00022729"/>
    </source>
</evidence>
<dbReference type="EMBL" id="VFJC01000003">
    <property type="protein sequence ID" value="KAB5583751.1"/>
    <property type="molecule type" value="Genomic_DNA"/>
</dbReference>
<comment type="caution">
    <text evidence="27">The sequence shown here is derived from an EMBL/GenBank/DDBJ whole genome shotgun (WGS) entry which is preliminary data.</text>
</comment>
<feature type="domain" description="Integrin beta subunit VWA" evidence="24">
    <location>
        <begin position="67"/>
        <end position="461"/>
    </location>
</feature>
<dbReference type="AlphaFoldDB" id="A0A5N5PXS4"/>
<evidence type="ECO:0000256" key="5">
    <source>
        <dbReference type="ARBA" id="ARBA00022553"/>
    </source>
</evidence>
<dbReference type="GO" id="GO:0005178">
    <property type="term" value="F:integrin binding"/>
    <property type="evidence" value="ECO:0007669"/>
    <property type="project" value="TreeGrafter"/>
</dbReference>
<dbReference type="GO" id="GO:0005925">
    <property type="term" value="C:focal adhesion"/>
    <property type="evidence" value="ECO:0007669"/>
    <property type="project" value="TreeGrafter"/>
</dbReference>
<feature type="disulfide bond" evidence="21">
    <location>
        <begin position="459"/>
        <end position="463"/>
    </location>
</feature>
<dbReference type="InterPro" id="IPR014836">
    <property type="entry name" value="Integrin_bsu_cyt_dom"/>
</dbReference>
<feature type="disulfide bond" evidence="21">
    <location>
        <begin position="524"/>
        <end position="529"/>
    </location>
</feature>
<keyword evidence="4" id="KW-0245">EGF-like domain</keyword>
<dbReference type="InterPro" id="IPR040622">
    <property type="entry name" value="EGF_integrin_1"/>
</dbReference>
<dbReference type="GO" id="GO:0007229">
    <property type="term" value="P:integrin-mediated signaling pathway"/>
    <property type="evidence" value="ECO:0007669"/>
    <property type="project" value="UniProtKB-KW"/>
</dbReference>
<dbReference type="Gene3D" id="2.60.40.1510">
    <property type="entry name" value="ntegrin, alpha v. Chain A, domain 3"/>
    <property type="match status" value="1"/>
</dbReference>
<feature type="disulfide bond" evidence="21">
    <location>
        <begin position="600"/>
        <end position="605"/>
    </location>
</feature>
<feature type="disulfide bond" evidence="21">
    <location>
        <begin position="561"/>
        <end position="566"/>
    </location>
</feature>
<dbReference type="SUPFAM" id="SSF69179">
    <property type="entry name" value="Integrin domains"/>
    <property type="match status" value="1"/>
</dbReference>
<reference evidence="27 28" key="1">
    <citation type="submission" date="2019-06" db="EMBL/GenBank/DDBJ databases">
        <title>A chromosome-scale genome assembly of the striped catfish, Pangasianodon hypophthalmus.</title>
        <authorList>
            <person name="Wen M."/>
            <person name="Zahm M."/>
            <person name="Roques C."/>
            <person name="Cabau C."/>
            <person name="Klopp C."/>
            <person name="Donnadieu C."/>
            <person name="Jouanno E."/>
            <person name="Avarre J.-C."/>
            <person name="Campet M."/>
            <person name="Ha T.T.T."/>
            <person name="Dugue R."/>
            <person name="Lampietro C."/>
            <person name="Louis A."/>
            <person name="Herpin A."/>
            <person name="Echchiki A."/>
            <person name="Berthelot C."/>
            <person name="Parey E."/>
            <person name="Roest-Crollius H."/>
            <person name="Braasch I."/>
            <person name="Postlethwait J."/>
            <person name="Bobe J."/>
            <person name="Montfort J."/>
            <person name="Bouchez O."/>
            <person name="Begum T."/>
            <person name="Schartl M."/>
            <person name="Guiguen Y."/>
        </authorList>
    </citation>
    <scope>NUCLEOTIDE SEQUENCE [LARGE SCALE GENOMIC DNA]</scope>
    <source>
        <strain evidence="27 28">Indonesia</strain>
        <tissue evidence="27">Blood</tissue>
    </source>
</reference>
<protein>
    <recommendedName>
        <fullName evidence="22">Integrin beta</fullName>
    </recommendedName>
</protein>
<dbReference type="Pfam" id="PF23105">
    <property type="entry name" value="EGF_integrin"/>
    <property type="match status" value="1"/>
</dbReference>
<feature type="disulfide bond" evidence="21">
    <location>
        <begin position="563"/>
        <end position="594"/>
    </location>
</feature>
<name>A0A5N5PXS4_PANHP</name>
<keyword evidence="14 23" id="KW-1133">Transmembrane helix</keyword>
<feature type="disulfide bond" evidence="21">
    <location>
        <begin position="531"/>
        <end position="540"/>
    </location>
</feature>
<keyword evidence="10" id="KW-0106">Calcium</keyword>
<keyword evidence="13" id="KW-0581">Phagocytosis</keyword>
<dbReference type="Gene3D" id="6.20.50.10">
    <property type="match status" value="1"/>
</dbReference>
<evidence type="ECO:0000256" key="21">
    <source>
        <dbReference type="PIRSR" id="PIRSR002512-1"/>
    </source>
</evidence>
<evidence type="ECO:0000259" key="26">
    <source>
        <dbReference type="SMART" id="SM01241"/>
    </source>
</evidence>
<feature type="disulfide bond" evidence="21">
    <location>
        <begin position="71"/>
        <end position="107"/>
    </location>
</feature>
<dbReference type="SUPFAM" id="SSF57196">
    <property type="entry name" value="EGF/Laminin"/>
    <property type="match status" value="1"/>
</dbReference>
<evidence type="ECO:0000256" key="14">
    <source>
        <dbReference type="ARBA" id="ARBA00022989"/>
    </source>
</evidence>
<comment type="similarity">
    <text evidence="2 22">Belongs to the integrin beta chain family.</text>
</comment>
<feature type="disulfide bond" evidence="21">
    <location>
        <begin position="486"/>
        <end position="495"/>
    </location>
</feature>
<feature type="disulfide bond" evidence="21">
    <location>
        <begin position="526"/>
        <end position="555"/>
    </location>
</feature>
<dbReference type="GO" id="GO:0050900">
    <property type="term" value="P:leukocyte migration"/>
    <property type="evidence" value="ECO:0007669"/>
    <property type="project" value="TreeGrafter"/>
</dbReference>